<feature type="domain" description="SET" evidence="3">
    <location>
        <begin position="939"/>
        <end position="987"/>
    </location>
</feature>
<gene>
    <name evidence="4" type="ORF">RJ639_021590</name>
</gene>
<dbReference type="Gene3D" id="2.170.270.10">
    <property type="entry name" value="SET domain"/>
    <property type="match status" value="1"/>
</dbReference>
<organism evidence="4 5">
    <name type="scientific">Escallonia herrerae</name>
    <dbReference type="NCBI Taxonomy" id="1293975"/>
    <lineage>
        <taxon>Eukaryota</taxon>
        <taxon>Viridiplantae</taxon>
        <taxon>Streptophyta</taxon>
        <taxon>Embryophyta</taxon>
        <taxon>Tracheophyta</taxon>
        <taxon>Spermatophyta</taxon>
        <taxon>Magnoliopsida</taxon>
        <taxon>eudicotyledons</taxon>
        <taxon>Gunneridae</taxon>
        <taxon>Pentapetalae</taxon>
        <taxon>asterids</taxon>
        <taxon>campanulids</taxon>
        <taxon>Escalloniales</taxon>
        <taxon>Escalloniaceae</taxon>
        <taxon>Escallonia</taxon>
    </lineage>
</organism>
<dbReference type="Pfam" id="PF00856">
    <property type="entry name" value="SET"/>
    <property type="match status" value="1"/>
</dbReference>
<dbReference type="InterPro" id="IPR013083">
    <property type="entry name" value="Znf_RING/FYVE/PHD"/>
</dbReference>
<evidence type="ECO:0000313" key="4">
    <source>
        <dbReference type="EMBL" id="KAK3000819.1"/>
    </source>
</evidence>
<dbReference type="PANTHER" id="PTHR45838">
    <property type="entry name" value="HISTONE-LYSINE-N-METHYLTRANSFERASE 2 KMT2 FAMILY MEMBER"/>
    <property type="match status" value="1"/>
</dbReference>
<sequence length="1120" mass="124242">MKAQLERKHYFITEGRGGDVQQIDQLNASQTLGRADSNFTPAHEQGKCCQRVPYAYCLDNGSCAVHTHCLGGTCDFQGKTSGASREQKAAIGGRTSMLLASRFDEDYTLSKVREISIGQSGELNREPLKKVEFHAFQWRDVPTKVTGTCNMPCTDQLTSLLDDQGNADDQYAATSAAKCFNGDALDAESLKEQEMSNVSSGCSAPAITQASVKVSNEDSCTVDVQDDRFLNNIIVDEGSGIDKCWSSDDASDSERSEFHGFARSIDEGSSKAFSNLTSGSLIDEIRLRDSLRLKRGRNQSHPGFNIHENTKQKQNLERGFKTQKKRKAMFPASGFSADDDEFAECSASAERKSDLHTLHRTKVEGVDCGMVHDDYPEFPEASRGKRFRLDQAAPTNKCFRMQEPDCTDAKIPEKCNSMNCMITSSCLPTSVRKRKATPIVGGKYGVISNGDTSKLAKVLSLTKILKRARRCTITENEESKLTSTNKSILKRVRGTSAPFGKFNQKEKRKRESQNAAFNSGLCRTNSMEETFVESNNRRETCILEKETDEGHGKKYGIPDSCPYTRLKLKSMEVLKRTSYALTKRGKDTTCSEFAAMKNPGCVLQKKSRGNLPKCAEESKIRGSESYNGNRCSRTDQLMISRCIRLAMVCVLCGYGGGAMTQALRSNSIVKTLLKAWVFEEEREMPIAPADTVDKQLNMMTFSGSEFLGNSHPTIKPAHIKSNSVAVWKLDLQLLDSAKGSSFAANNSTVHNSITAGIFDSTVKQWVHMVCSMCNRPGGACIQCRAANCSVLFHPWCAHRKGLLQSEVEGFDDECVGFYGRCDFHATHHQCNSDANPCNTKPDHPGEEELTCARTEGYKGRKREGFRHNIPPQSDGTGGCLVSQEQLNAWLHIHGQKLCTKGLPKLPALEVEYDCRKEYARYKQSKGWKHLVVYKSGIHALGLYTSRFIPRGAMPNCVAKVITVRNEKKVVFFAERDVYPGEEITYDYHFNHEDEELRNVYGDCKGKAVSVCSMHGCRKRKAVAVAVAVAVVYLGSQIDNIANRCPCPIYSIICSIYVHCTSVQLRKDLVAPHSTTQKIDNLNNIHKILAGQRVGISSELSNWLKHSNDLMAAAAFGREEK</sequence>
<dbReference type="GO" id="GO:0045893">
    <property type="term" value="P:positive regulation of DNA-templated transcription"/>
    <property type="evidence" value="ECO:0007669"/>
    <property type="project" value="TreeGrafter"/>
</dbReference>
<dbReference type="AlphaFoldDB" id="A0AA88V450"/>
<dbReference type="Proteomes" id="UP001188597">
    <property type="component" value="Unassembled WGS sequence"/>
</dbReference>
<name>A0AA88V450_9ASTE</name>
<dbReference type="EMBL" id="JAVXUP010002916">
    <property type="protein sequence ID" value="KAK3000819.1"/>
    <property type="molecule type" value="Genomic_DNA"/>
</dbReference>
<keyword evidence="1" id="KW-0805">Transcription regulation</keyword>
<keyword evidence="5" id="KW-1185">Reference proteome</keyword>
<keyword evidence="2" id="KW-0804">Transcription</keyword>
<comment type="caution">
    <text evidence="4">The sequence shown here is derived from an EMBL/GenBank/DDBJ whole genome shotgun (WGS) entry which is preliminary data.</text>
</comment>
<evidence type="ECO:0000259" key="3">
    <source>
        <dbReference type="Pfam" id="PF00856"/>
    </source>
</evidence>
<dbReference type="GO" id="GO:0042800">
    <property type="term" value="F:histone H3K4 methyltransferase activity"/>
    <property type="evidence" value="ECO:0007669"/>
    <property type="project" value="TreeGrafter"/>
</dbReference>
<dbReference type="Gene3D" id="3.30.40.10">
    <property type="entry name" value="Zinc/RING finger domain, C3HC4 (zinc finger)"/>
    <property type="match status" value="1"/>
</dbReference>
<protein>
    <recommendedName>
        <fullName evidence="3">SET domain-containing protein</fullName>
    </recommendedName>
</protein>
<dbReference type="Pfam" id="PF13771">
    <property type="entry name" value="zf-HC5HC2H"/>
    <property type="match status" value="1"/>
</dbReference>
<evidence type="ECO:0000256" key="2">
    <source>
        <dbReference type="ARBA" id="ARBA00023163"/>
    </source>
</evidence>
<dbReference type="GO" id="GO:0035097">
    <property type="term" value="C:histone methyltransferase complex"/>
    <property type="evidence" value="ECO:0007669"/>
    <property type="project" value="TreeGrafter"/>
</dbReference>
<dbReference type="InterPro" id="IPR001214">
    <property type="entry name" value="SET_dom"/>
</dbReference>
<accession>A0AA88V450</accession>
<reference evidence="4" key="1">
    <citation type="submission" date="2022-12" db="EMBL/GenBank/DDBJ databases">
        <title>Draft genome assemblies for two species of Escallonia (Escalloniales).</title>
        <authorList>
            <person name="Chanderbali A."/>
            <person name="Dervinis C."/>
            <person name="Anghel I."/>
            <person name="Soltis D."/>
            <person name="Soltis P."/>
            <person name="Zapata F."/>
        </authorList>
    </citation>
    <scope>NUCLEOTIDE SEQUENCE</scope>
    <source>
        <strain evidence="4">UCBG64.0493</strain>
        <tissue evidence="4">Leaf</tissue>
    </source>
</reference>
<evidence type="ECO:0000313" key="5">
    <source>
        <dbReference type="Proteomes" id="UP001188597"/>
    </source>
</evidence>
<evidence type="ECO:0000256" key="1">
    <source>
        <dbReference type="ARBA" id="ARBA00023015"/>
    </source>
</evidence>
<dbReference type="InterPro" id="IPR046341">
    <property type="entry name" value="SET_dom_sf"/>
</dbReference>
<dbReference type="PANTHER" id="PTHR45838:SF4">
    <property type="entry name" value="HISTONE-LYSINE N-METHYLTRANSFERASE TRITHORAX"/>
    <property type="match status" value="1"/>
</dbReference>
<proteinExistence type="predicted"/>
<dbReference type="SUPFAM" id="SSF82199">
    <property type="entry name" value="SET domain"/>
    <property type="match status" value="1"/>
</dbReference>